<dbReference type="InterPro" id="IPR000531">
    <property type="entry name" value="Beta-barrel_TonB"/>
</dbReference>
<keyword evidence="6" id="KW-0408">Iron</keyword>
<evidence type="ECO:0000256" key="6">
    <source>
        <dbReference type="ARBA" id="ARBA00023004"/>
    </source>
</evidence>
<feature type="domain" description="Secretin/TonB short N-terminal" evidence="12">
    <location>
        <begin position="77"/>
        <end position="128"/>
    </location>
</feature>
<dbReference type="Gene3D" id="2.40.170.20">
    <property type="entry name" value="TonB-dependent receptor, beta-barrel domain"/>
    <property type="match status" value="1"/>
</dbReference>
<comment type="subcellular location">
    <subcellularLocation>
        <location evidence="1 10">Cell outer membrane</location>
        <topology evidence="1 10">Multi-pass membrane protein</topology>
    </subcellularLocation>
</comment>
<dbReference type="InterPro" id="IPR036942">
    <property type="entry name" value="Beta-barrel_TonB_sf"/>
</dbReference>
<dbReference type="InterPro" id="IPR039426">
    <property type="entry name" value="TonB-dep_rcpt-like"/>
</dbReference>
<evidence type="ECO:0000256" key="11">
    <source>
        <dbReference type="RuleBase" id="RU003357"/>
    </source>
</evidence>
<reference evidence="14" key="1">
    <citation type="journal article" date="2019" name="Int. J. Syst. Evol. Microbiol.">
        <title>The Global Catalogue of Microorganisms (GCM) 10K type strain sequencing project: providing services to taxonomists for standard genome sequencing and annotation.</title>
        <authorList>
            <consortium name="The Broad Institute Genomics Platform"/>
            <consortium name="The Broad Institute Genome Sequencing Center for Infectious Disease"/>
            <person name="Wu L."/>
            <person name="Ma J."/>
        </authorList>
    </citation>
    <scope>NUCLEOTIDE SEQUENCE [LARGE SCALE GENOMIC DNA]</scope>
    <source>
        <strain evidence="14">CGMCC 1.10759</strain>
    </source>
</reference>
<evidence type="ECO:0000256" key="3">
    <source>
        <dbReference type="ARBA" id="ARBA00022452"/>
    </source>
</evidence>
<keyword evidence="3 10" id="KW-1134">Transmembrane beta strand</keyword>
<keyword evidence="9 10" id="KW-0998">Cell outer membrane</keyword>
<keyword evidence="14" id="KW-1185">Reference proteome</keyword>
<evidence type="ECO:0000256" key="9">
    <source>
        <dbReference type="ARBA" id="ARBA00023237"/>
    </source>
</evidence>
<dbReference type="InterPro" id="IPR012910">
    <property type="entry name" value="Plug_dom"/>
</dbReference>
<dbReference type="InterPro" id="IPR011662">
    <property type="entry name" value="Secretin/TonB_short_N"/>
</dbReference>
<name>A0ABV8SQE3_9GAMM</name>
<evidence type="ECO:0000256" key="5">
    <source>
        <dbReference type="ARBA" id="ARBA00022692"/>
    </source>
</evidence>
<dbReference type="PROSITE" id="PS52016">
    <property type="entry name" value="TONB_DEPENDENT_REC_3"/>
    <property type="match status" value="1"/>
</dbReference>
<dbReference type="EMBL" id="JBHSDU010000003">
    <property type="protein sequence ID" value="MFC4308609.1"/>
    <property type="molecule type" value="Genomic_DNA"/>
</dbReference>
<evidence type="ECO:0000256" key="10">
    <source>
        <dbReference type="PROSITE-ProRule" id="PRU01360"/>
    </source>
</evidence>
<evidence type="ECO:0000256" key="8">
    <source>
        <dbReference type="ARBA" id="ARBA00023136"/>
    </source>
</evidence>
<dbReference type="InterPro" id="IPR037066">
    <property type="entry name" value="Plug_dom_sf"/>
</dbReference>
<dbReference type="Pfam" id="PF07715">
    <property type="entry name" value="Plug"/>
    <property type="match status" value="1"/>
</dbReference>
<dbReference type="PANTHER" id="PTHR47234">
    <property type="match status" value="1"/>
</dbReference>
<evidence type="ECO:0000256" key="2">
    <source>
        <dbReference type="ARBA" id="ARBA00022448"/>
    </source>
</evidence>
<dbReference type="Pfam" id="PF00593">
    <property type="entry name" value="TonB_dep_Rec_b-barrel"/>
    <property type="match status" value="1"/>
</dbReference>
<dbReference type="SMART" id="SM00965">
    <property type="entry name" value="STN"/>
    <property type="match status" value="1"/>
</dbReference>
<evidence type="ECO:0000259" key="12">
    <source>
        <dbReference type="SMART" id="SM00965"/>
    </source>
</evidence>
<evidence type="ECO:0000313" key="14">
    <source>
        <dbReference type="Proteomes" id="UP001595904"/>
    </source>
</evidence>
<organism evidence="13 14">
    <name type="scientific">Steroidobacter flavus</name>
    <dbReference type="NCBI Taxonomy" id="1842136"/>
    <lineage>
        <taxon>Bacteria</taxon>
        <taxon>Pseudomonadati</taxon>
        <taxon>Pseudomonadota</taxon>
        <taxon>Gammaproteobacteria</taxon>
        <taxon>Steroidobacterales</taxon>
        <taxon>Steroidobacteraceae</taxon>
        <taxon>Steroidobacter</taxon>
    </lineage>
</organism>
<dbReference type="Gene3D" id="3.55.50.30">
    <property type="match status" value="1"/>
</dbReference>
<dbReference type="PANTHER" id="PTHR47234:SF2">
    <property type="entry name" value="TONB-DEPENDENT RECEPTOR"/>
    <property type="match status" value="1"/>
</dbReference>
<keyword evidence="8 10" id="KW-0472">Membrane</keyword>
<comment type="caution">
    <text evidence="13">The sequence shown here is derived from an EMBL/GenBank/DDBJ whole genome shotgun (WGS) entry which is preliminary data.</text>
</comment>
<comment type="similarity">
    <text evidence="10 11">Belongs to the TonB-dependent receptor family.</text>
</comment>
<evidence type="ECO:0000256" key="7">
    <source>
        <dbReference type="ARBA" id="ARBA00023077"/>
    </source>
</evidence>
<evidence type="ECO:0000313" key="13">
    <source>
        <dbReference type="EMBL" id="MFC4308609.1"/>
    </source>
</evidence>
<dbReference type="Gene3D" id="2.170.130.10">
    <property type="entry name" value="TonB-dependent receptor, plug domain"/>
    <property type="match status" value="1"/>
</dbReference>
<sequence length="921" mass="97345">MEKTSLCVIVAPRRVRSRALNSPAWRSGAALLLFAVLCLLAPGQSRAAPDLSKQQEFRLEAQPLFQAVAEWADQSRFQVSFQPGSVALSDAPKVIGRLSPADALLQLLAGTGLTYKLVDSLTVLILPATAGAGTKPAGRTSAPETSVAAVSAENGIKRSSEPIAEVLVTGTHILGVAPAGSAVITLDKDEIRRLGYATTEQAVQWLTQNIRSGTNGESADARFSAGAAASGNVSFGASANLRGLGSTATLTLVNGHRVAPSGQGLITDISLIPLAAVSRIEVLTDGASAVYGADAIAGVVNIILKDDFDEAETHVRYGFTSPAGRNETHAWQSLGSSWDRGSVLGVASVLSQSALRVDKRACTSGVARPASIFPSNEQLSVHVSGRQQLADSWVAHADVQHGRTQRFAVGTASQPGHLEFPATIDRTQGSMSLRYAGIEGWDLWLRGHLSREGTDFSFLHFPTGESVPQVSSSEVQGLTQGQWITGLAANGILGSLPAGSMSVAVGIDHREEEYTRSLRSPTIGSQHVARTVESAYVELHVPLFGEPNRAPDARGARLSLAGRYDDYSDVGHIVNPKLGLSWAPVSGLELRATYSHSFRAPAPGAELIRTSHGTDALVSIYSFRSADSSETIPVAFLTGATNLRPETARHWTAGLTLHPNMIEGLKLDLTYYAISYSGRIVAPPFDSAALSNPALQSFIRSYSSPAALQTALARQTGGQLVYVDRTGTDSTGGAFGPNPQNLATYIYDARLVNASVLDTDGIDLTVGYSTRMRGGQLDLSLTTSAIHELETTFAPGAQAFDSVGTVGNPAGLKLRAGAVFTRGRWEGGLAVNFTNGYRDTTPEPDVPVSSYGTTDAYLSYTFHNSRARTLDDLSIRLGVSNLFDEGPPRIAGSRATRGATYDAANADPLGRLIAIEFSLIW</sequence>
<keyword evidence="4" id="KW-0410">Iron transport</keyword>
<dbReference type="Proteomes" id="UP001595904">
    <property type="component" value="Unassembled WGS sequence"/>
</dbReference>
<gene>
    <name evidence="13" type="ORF">ACFPN2_05895</name>
</gene>
<keyword evidence="5 10" id="KW-0812">Transmembrane</keyword>
<keyword evidence="2 10" id="KW-0813">Transport</keyword>
<evidence type="ECO:0000256" key="1">
    <source>
        <dbReference type="ARBA" id="ARBA00004571"/>
    </source>
</evidence>
<evidence type="ECO:0000256" key="4">
    <source>
        <dbReference type="ARBA" id="ARBA00022496"/>
    </source>
</evidence>
<protein>
    <submittedName>
        <fullName evidence="13">TonB-dependent receptor domain-containing protein</fullName>
    </submittedName>
</protein>
<dbReference type="SUPFAM" id="SSF56935">
    <property type="entry name" value="Porins"/>
    <property type="match status" value="1"/>
</dbReference>
<keyword evidence="4" id="KW-0406">Ion transport</keyword>
<keyword evidence="7 11" id="KW-0798">TonB box</keyword>
<accession>A0ABV8SQE3</accession>
<keyword evidence="13" id="KW-0675">Receptor</keyword>
<proteinExistence type="inferred from homology"/>
<dbReference type="RefSeq" id="WP_380595705.1">
    <property type="nucleotide sequence ID" value="NZ_JBHSDU010000003.1"/>
</dbReference>